<dbReference type="GO" id="GO:0005737">
    <property type="term" value="C:cytoplasm"/>
    <property type="evidence" value="ECO:0007669"/>
    <property type="project" value="UniProtKB-SubCell"/>
</dbReference>
<evidence type="ECO:0000313" key="6">
    <source>
        <dbReference type="EMBL" id="STP08960.1"/>
    </source>
</evidence>
<comment type="pathway">
    <text evidence="3">Amino-acid biosynthesis; L-proline biosynthesis; L-proline from L-glutamate 5-semialdehyde: step 1/1.</text>
</comment>
<feature type="domain" description="Pyrroline-5-carboxylate reductase dimerisation" evidence="5">
    <location>
        <begin position="165"/>
        <end position="265"/>
    </location>
</feature>
<evidence type="ECO:0000313" key="7">
    <source>
        <dbReference type="Proteomes" id="UP000255335"/>
    </source>
</evidence>
<dbReference type="InterPro" id="IPR036291">
    <property type="entry name" value="NAD(P)-bd_dom_sf"/>
</dbReference>
<dbReference type="EC" id="1.5.1.2" evidence="3"/>
<keyword evidence="3" id="KW-0641">Proline biosynthesis</keyword>
<dbReference type="Proteomes" id="UP000255335">
    <property type="component" value="Unassembled WGS sequence"/>
</dbReference>
<dbReference type="SUPFAM" id="SSF48179">
    <property type="entry name" value="6-phosphogluconate dehydrogenase C-terminal domain-like"/>
    <property type="match status" value="1"/>
</dbReference>
<dbReference type="SUPFAM" id="SSF51735">
    <property type="entry name" value="NAD(P)-binding Rossmann-fold domains"/>
    <property type="match status" value="1"/>
</dbReference>
<evidence type="ECO:0000256" key="2">
    <source>
        <dbReference type="ARBA" id="ARBA00023002"/>
    </source>
</evidence>
<feature type="binding site" evidence="4">
    <location>
        <begin position="8"/>
        <end position="13"/>
    </location>
    <ligand>
        <name>NADP(+)</name>
        <dbReference type="ChEBI" id="CHEBI:58349"/>
    </ligand>
</feature>
<dbReference type="InterPro" id="IPR000304">
    <property type="entry name" value="Pyrroline-COOH_reductase"/>
</dbReference>
<sequence>MKKTLLVIGYGNMAKAILTHNDFIASHFNVLLTGRDLQKAKDCIAKCCIEAQIYTPQYADSKPVLNIQDSVVLLCTKPKGLDSFIFQGKAHCVYSVLAGVGIETLEKQTKSCHIVRLMPNIAAFSKNSATAFYHKSYTQQADSKITTEILAFLESFGKAVSVDNEALIESSIATSGSSIAFLALIAESLIDAGILEGLTHAQSQDLVKQTFLGFATELATKSPSELKYAISSPGGTTIRGLAILEELGVRGAFIKAAHTAAEHARDSKK</sequence>
<organism evidence="6 7">
    <name type="scientific">Helicobacter cinaedi</name>
    <dbReference type="NCBI Taxonomy" id="213"/>
    <lineage>
        <taxon>Bacteria</taxon>
        <taxon>Pseudomonadati</taxon>
        <taxon>Campylobacterota</taxon>
        <taxon>Epsilonproteobacteria</taxon>
        <taxon>Campylobacterales</taxon>
        <taxon>Helicobacteraceae</taxon>
        <taxon>Helicobacter</taxon>
    </lineage>
</organism>
<comment type="catalytic activity">
    <reaction evidence="3">
        <text>L-proline + NAD(+) = (S)-1-pyrroline-5-carboxylate + NADH + 2 H(+)</text>
        <dbReference type="Rhea" id="RHEA:14105"/>
        <dbReference type="ChEBI" id="CHEBI:15378"/>
        <dbReference type="ChEBI" id="CHEBI:17388"/>
        <dbReference type="ChEBI" id="CHEBI:57540"/>
        <dbReference type="ChEBI" id="CHEBI:57945"/>
        <dbReference type="ChEBI" id="CHEBI:60039"/>
        <dbReference type="EC" id="1.5.1.2"/>
    </reaction>
</comment>
<dbReference type="GO" id="GO:0055129">
    <property type="term" value="P:L-proline biosynthetic process"/>
    <property type="evidence" value="ECO:0007669"/>
    <property type="project" value="UniProtKB-UniRule"/>
</dbReference>
<dbReference type="PANTHER" id="PTHR11645">
    <property type="entry name" value="PYRROLINE-5-CARBOXYLATE REDUCTASE"/>
    <property type="match status" value="1"/>
</dbReference>
<comment type="similarity">
    <text evidence="1 3">Belongs to the pyrroline-5-carboxylate reductase family.</text>
</comment>
<dbReference type="InterPro" id="IPR008927">
    <property type="entry name" value="6-PGluconate_DH-like_C_sf"/>
</dbReference>
<keyword evidence="3 4" id="KW-0521">NADP</keyword>
<keyword evidence="3" id="KW-0963">Cytoplasm</keyword>
<dbReference type="PROSITE" id="PS00521">
    <property type="entry name" value="P5CR"/>
    <property type="match status" value="1"/>
</dbReference>
<gene>
    <name evidence="3 6" type="primary">proC</name>
    <name evidence="6" type="ORF">NCTC12221_00387</name>
</gene>
<protein>
    <recommendedName>
        <fullName evidence="3">Pyrroline-5-carboxylate reductase</fullName>
        <shortName evidence="3">P5C reductase</shortName>
        <shortName evidence="3">P5CR</shortName>
        <ecNumber evidence="3">1.5.1.2</ecNumber>
    </recommendedName>
    <alternativeName>
        <fullName evidence="3">PCA reductase</fullName>
    </alternativeName>
</protein>
<comment type="subcellular location">
    <subcellularLocation>
        <location evidence="3">Cytoplasm</location>
    </subcellularLocation>
</comment>
<proteinExistence type="inferred from homology"/>
<dbReference type="Pfam" id="PF14748">
    <property type="entry name" value="P5CR_dimer"/>
    <property type="match status" value="1"/>
</dbReference>
<name>A0A377JME6_9HELI</name>
<evidence type="ECO:0000259" key="5">
    <source>
        <dbReference type="Pfam" id="PF14748"/>
    </source>
</evidence>
<dbReference type="InterPro" id="IPR029036">
    <property type="entry name" value="P5CR_dimer"/>
</dbReference>
<keyword evidence="3" id="KW-0028">Amino-acid biosynthesis</keyword>
<dbReference type="AlphaFoldDB" id="A0A377JME6"/>
<evidence type="ECO:0000256" key="4">
    <source>
        <dbReference type="PIRSR" id="PIRSR000193-1"/>
    </source>
</evidence>
<keyword evidence="2 3" id="KW-0560">Oxidoreductase</keyword>
<dbReference type="EMBL" id="UGHZ01000001">
    <property type="protein sequence ID" value="STP08960.1"/>
    <property type="molecule type" value="Genomic_DNA"/>
</dbReference>
<comment type="catalytic activity">
    <reaction evidence="3">
        <text>L-proline + NADP(+) = (S)-1-pyrroline-5-carboxylate + NADPH + 2 H(+)</text>
        <dbReference type="Rhea" id="RHEA:14109"/>
        <dbReference type="ChEBI" id="CHEBI:15378"/>
        <dbReference type="ChEBI" id="CHEBI:17388"/>
        <dbReference type="ChEBI" id="CHEBI:57783"/>
        <dbReference type="ChEBI" id="CHEBI:58349"/>
        <dbReference type="ChEBI" id="CHEBI:60039"/>
        <dbReference type="EC" id="1.5.1.2"/>
    </reaction>
</comment>
<evidence type="ECO:0000256" key="3">
    <source>
        <dbReference type="HAMAP-Rule" id="MF_01925"/>
    </source>
</evidence>
<comment type="function">
    <text evidence="3">Catalyzes the reduction of 1-pyrroline-5-carboxylate (PCA) to L-proline.</text>
</comment>
<dbReference type="HAMAP" id="MF_01925">
    <property type="entry name" value="P5C_reductase"/>
    <property type="match status" value="1"/>
</dbReference>
<dbReference type="UniPathway" id="UPA00098">
    <property type="reaction ID" value="UER00361"/>
</dbReference>
<dbReference type="InterPro" id="IPR053790">
    <property type="entry name" value="P5CR-like_CS"/>
</dbReference>
<dbReference type="RefSeq" id="WP_115025753.1">
    <property type="nucleotide sequence ID" value="NZ_UGHZ01000001.1"/>
</dbReference>
<dbReference type="GO" id="GO:0004735">
    <property type="term" value="F:pyrroline-5-carboxylate reductase activity"/>
    <property type="evidence" value="ECO:0007669"/>
    <property type="project" value="UniProtKB-UniRule"/>
</dbReference>
<reference evidence="6 7" key="1">
    <citation type="submission" date="2018-06" db="EMBL/GenBank/DDBJ databases">
        <authorList>
            <consortium name="Pathogen Informatics"/>
            <person name="Doyle S."/>
        </authorList>
    </citation>
    <scope>NUCLEOTIDE SEQUENCE [LARGE SCALE GENOMIC DNA]</scope>
    <source>
        <strain evidence="6 7">NCTC12221</strain>
    </source>
</reference>
<evidence type="ECO:0000256" key="1">
    <source>
        <dbReference type="ARBA" id="ARBA00005525"/>
    </source>
</evidence>
<dbReference type="Gene3D" id="1.10.3730.10">
    <property type="entry name" value="ProC C-terminal domain-like"/>
    <property type="match status" value="1"/>
</dbReference>
<dbReference type="PIRSF" id="PIRSF000193">
    <property type="entry name" value="Pyrrol-5-carb_rd"/>
    <property type="match status" value="1"/>
</dbReference>
<dbReference type="PANTHER" id="PTHR11645:SF0">
    <property type="entry name" value="PYRROLINE-5-CARBOXYLATE REDUCTASE 3"/>
    <property type="match status" value="1"/>
</dbReference>
<accession>A0A377JME6</accession>
<dbReference type="Gene3D" id="3.40.50.720">
    <property type="entry name" value="NAD(P)-binding Rossmann-like Domain"/>
    <property type="match status" value="1"/>
</dbReference>